<accession>H1HP54</accession>
<evidence type="ECO:0000313" key="2">
    <source>
        <dbReference type="Proteomes" id="UP000003167"/>
    </source>
</evidence>
<dbReference type="EMBL" id="AGEK01000032">
    <property type="protein sequence ID" value="EHO68694.1"/>
    <property type="molecule type" value="Genomic_DNA"/>
</dbReference>
<sequence>MENRLGVCRDARPVRPLKMLRAFAPTTALFACHRLARTLQQPCCLFVINLARTHEPCVPTHLLPANHFLIGLILKFKVHTSMFNIQSAAVVSLMEPINLSYISCKSYRGFQPKASNFAAESSSFVVGE</sequence>
<protein>
    <submittedName>
        <fullName evidence="1">Uncharacterized protein</fullName>
    </submittedName>
</protein>
<comment type="caution">
    <text evidence="1">The sequence shown here is derived from an EMBL/GenBank/DDBJ whole genome shotgun (WGS) entry which is preliminary data.</text>
</comment>
<dbReference type="AlphaFoldDB" id="H1HP54"/>
<dbReference type="PROSITE" id="PS51257">
    <property type="entry name" value="PROKAR_LIPOPROTEIN"/>
    <property type="match status" value="1"/>
</dbReference>
<name>H1HP54_9BACT</name>
<dbReference type="Proteomes" id="UP000003167">
    <property type="component" value="Unassembled WGS sequence"/>
</dbReference>
<dbReference type="HOGENOM" id="CLU_1957574_0_0_10"/>
<organism evidence="1 2">
    <name type="scientific">Segatella maculosa OT 289</name>
    <dbReference type="NCBI Taxonomy" id="999422"/>
    <lineage>
        <taxon>Bacteria</taxon>
        <taxon>Pseudomonadati</taxon>
        <taxon>Bacteroidota</taxon>
        <taxon>Bacteroidia</taxon>
        <taxon>Bacteroidales</taxon>
        <taxon>Prevotellaceae</taxon>
        <taxon>Segatella</taxon>
    </lineage>
</organism>
<proteinExistence type="predicted"/>
<evidence type="ECO:0000313" key="1">
    <source>
        <dbReference type="EMBL" id="EHO68694.1"/>
    </source>
</evidence>
<reference evidence="1 2" key="1">
    <citation type="submission" date="2011-12" db="EMBL/GenBank/DDBJ databases">
        <title>The Genome Sequence of Prevotella maculosa OT 289.</title>
        <authorList>
            <consortium name="The Broad Institute Genome Sequencing Platform"/>
            <person name="Earl A."/>
            <person name="Ward D."/>
            <person name="Feldgarden M."/>
            <person name="Gevers D."/>
            <person name="Izard J."/>
            <person name="Blanton J.M."/>
            <person name="Mathney J."/>
            <person name="Tanner A.C."/>
            <person name="Dewhirst F.E."/>
            <person name="Young S.K."/>
            <person name="Zeng Q."/>
            <person name="Gargeya S."/>
            <person name="Fitzgerald M."/>
            <person name="Haas B."/>
            <person name="Abouelleil A."/>
            <person name="Alvarado L."/>
            <person name="Arachchi H.M."/>
            <person name="Berlin A."/>
            <person name="Chapman S.B."/>
            <person name="Gearin G."/>
            <person name="Goldberg J."/>
            <person name="Griggs A."/>
            <person name="Gujja S."/>
            <person name="Hansen M."/>
            <person name="Heiman D."/>
            <person name="Howarth C."/>
            <person name="Larimer J."/>
            <person name="Lui A."/>
            <person name="MacDonald P.J.P."/>
            <person name="McCowen C."/>
            <person name="Montmayeur A."/>
            <person name="Murphy C."/>
            <person name="Neiman D."/>
            <person name="Pearson M."/>
            <person name="Priest M."/>
            <person name="Roberts A."/>
            <person name="Saif S."/>
            <person name="Shea T."/>
            <person name="Sisk P."/>
            <person name="Stolte C."/>
            <person name="Sykes S."/>
            <person name="Wortman J."/>
            <person name="Nusbaum C."/>
            <person name="Birren B."/>
        </authorList>
    </citation>
    <scope>NUCLEOTIDE SEQUENCE [LARGE SCALE GENOMIC DNA]</scope>
    <source>
        <strain evidence="1 2">OT 289</strain>
    </source>
</reference>
<gene>
    <name evidence="1" type="ORF">HMPREF9944_01948</name>
</gene>
<keyword evidence="2" id="KW-1185">Reference proteome</keyword>